<dbReference type="Gene3D" id="1.10.238.10">
    <property type="entry name" value="EF-hand"/>
    <property type="match status" value="1"/>
</dbReference>
<keyword evidence="2 6" id="KW-0812">Transmembrane</keyword>
<comment type="caution">
    <text evidence="8">The sequence shown here is derived from an EMBL/GenBank/DDBJ whole genome shotgun (WGS) entry which is preliminary data.</text>
</comment>
<name>A0AA36JRP6_9DINO</name>
<dbReference type="GO" id="GO:0016020">
    <property type="term" value="C:membrane"/>
    <property type="evidence" value="ECO:0007669"/>
    <property type="project" value="UniProtKB-SubCell"/>
</dbReference>
<evidence type="ECO:0000256" key="4">
    <source>
        <dbReference type="ARBA" id="ARBA00023136"/>
    </source>
</evidence>
<feature type="compositionally biased region" description="Low complexity" evidence="5">
    <location>
        <begin position="109"/>
        <end position="124"/>
    </location>
</feature>
<evidence type="ECO:0000256" key="2">
    <source>
        <dbReference type="ARBA" id="ARBA00022692"/>
    </source>
</evidence>
<dbReference type="Pfam" id="PF00520">
    <property type="entry name" value="Ion_trans"/>
    <property type="match status" value="1"/>
</dbReference>
<dbReference type="CDD" id="cd00051">
    <property type="entry name" value="EFh"/>
    <property type="match status" value="1"/>
</dbReference>
<dbReference type="Pfam" id="PF13202">
    <property type="entry name" value="EF-hand_5"/>
    <property type="match status" value="1"/>
</dbReference>
<dbReference type="PROSITE" id="PS50222">
    <property type="entry name" value="EF_HAND_2"/>
    <property type="match status" value="1"/>
</dbReference>
<feature type="transmembrane region" description="Helical" evidence="6">
    <location>
        <begin position="328"/>
        <end position="347"/>
    </location>
</feature>
<sequence>MEKGDPEGHHLGFTNLANVRHDKPRVPEEPTLAVPHEPVLSEKFQRVLQMLVQEHVSEVNFLECELRDLRRKEPAAQPAQKDNLQDYRSEYVFQNETPGVCFEELDPESAASSQSAQSWQSQTAGLDHKLRKQHTVTEVLRRQHEAMPHVEASRILESLEGLQGVQEPRIFTTEAMPGLLSDTPSEFIRRYQGLSRFQKLQMFLQSHQFEMIIFFVLCLNVLWMAFQLQVTGSAGGFLLGLVEDPAMRPGEEGNWESFFVVGDLIFAGIFTLDVLLRICVLRLKFWKVPMNFVDVAVSATTLAEVTLYYTLTLPVNPIFFRLLRIGKLVRAVRMVTMTSMLGSLQLLVKCLAASKDMLFWSFCLLTFVQCIAGMILGTLCTEFIHDETKDDKLREMVWRYYGTFTRTILTLFEIMFANWGPPCRVLVDHVSEVFSVFFLLYRCVLGFAVLNVVNAVFVQQTMRTASSDEELAYKQRQKELALYTKKVKRLFQNMDSTGDGAINLEEFSKLVQSPKLKFWMSQLELEYHDLLSLFEFLDNGDGQITLTEFIEGAGRLRGTAKAIDIWRVETKVEVLFEEVLHMLRGPESDTPDPVPMVSRKSSVQDVFNTSLFRFMKSNTHDHKTPSPTPLVRTEPQSPRAE</sequence>
<evidence type="ECO:0000256" key="1">
    <source>
        <dbReference type="ARBA" id="ARBA00004141"/>
    </source>
</evidence>
<feature type="compositionally biased region" description="Basic and acidic residues" evidence="5">
    <location>
        <begin position="19"/>
        <end position="28"/>
    </location>
</feature>
<evidence type="ECO:0000256" key="5">
    <source>
        <dbReference type="SAM" id="MobiDB-lite"/>
    </source>
</evidence>
<dbReference type="InterPro" id="IPR011992">
    <property type="entry name" value="EF-hand-dom_pair"/>
</dbReference>
<dbReference type="SUPFAM" id="SSF81324">
    <property type="entry name" value="Voltage-gated potassium channels"/>
    <property type="match status" value="1"/>
</dbReference>
<dbReference type="SUPFAM" id="SSF47473">
    <property type="entry name" value="EF-hand"/>
    <property type="match status" value="1"/>
</dbReference>
<comment type="subcellular location">
    <subcellularLocation>
        <location evidence="1">Membrane</location>
        <topology evidence="1">Multi-pass membrane protein</topology>
    </subcellularLocation>
</comment>
<evidence type="ECO:0000313" key="8">
    <source>
        <dbReference type="EMBL" id="CAJ1409929.1"/>
    </source>
</evidence>
<feature type="compositionally biased region" description="Basic and acidic residues" evidence="5">
    <location>
        <begin position="1"/>
        <end position="10"/>
    </location>
</feature>
<keyword evidence="3 6" id="KW-1133">Transmembrane helix</keyword>
<accession>A0AA36JRP6</accession>
<feature type="transmembrane region" description="Helical" evidence="6">
    <location>
        <begin position="258"/>
        <end position="280"/>
    </location>
</feature>
<dbReference type="EMBL" id="CAUJNA010003794">
    <property type="protein sequence ID" value="CAJ1409929.1"/>
    <property type="molecule type" value="Genomic_DNA"/>
</dbReference>
<feature type="transmembrane region" description="Helical" evidence="6">
    <location>
        <begin position="212"/>
        <end position="238"/>
    </location>
</feature>
<evidence type="ECO:0000259" key="7">
    <source>
        <dbReference type="PROSITE" id="PS50222"/>
    </source>
</evidence>
<feature type="transmembrane region" description="Helical" evidence="6">
    <location>
        <begin position="359"/>
        <end position="379"/>
    </location>
</feature>
<feature type="region of interest" description="Disordered" evidence="5">
    <location>
        <begin position="1"/>
        <end position="30"/>
    </location>
</feature>
<dbReference type="InterPro" id="IPR005821">
    <property type="entry name" value="Ion_trans_dom"/>
</dbReference>
<dbReference type="SMART" id="SM00054">
    <property type="entry name" value="EFh"/>
    <property type="match status" value="2"/>
</dbReference>
<feature type="domain" description="EF-hand" evidence="7">
    <location>
        <begin position="482"/>
        <end position="517"/>
    </location>
</feature>
<dbReference type="Proteomes" id="UP001178507">
    <property type="component" value="Unassembled WGS sequence"/>
</dbReference>
<dbReference type="GO" id="GO:0005216">
    <property type="term" value="F:monoatomic ion channel activity"/>
    <property type="evidence" value="ECO:0007669"/>
    <property type="project" value="InterPro"/>
</dbReference>
<dbReference type="GO" id="GO:0005509">
    <property type="term" value="F:calcium ion binding"/>
    <property type="evidence" value="ECO:0007669"/>
    <property type="project" value="InterPro"/>
</dbReference>
<keyword evidence="9" id="KW-1185">Reference proteome</keyword>
<dbReference type="Gene3D" id="1.20.120.350">
    <property type="entry name" value="Voltage-gated potassium channels. Chain C"/>
    <property type="match status" value="1"/>
</dbReference>
<feature type="region of interest" description="Disordered" evidence="5">
    <location>
        <begin position="105"/>
        <end position="127"/>
    </location>
</feature>
<evidence type="ECO:0000256" key="6">
    <source>
        <dbReference type="SAM" id="Phobius"/>
    </source>
</evidence>
<evidence type="ECO:0000313" key="9">
    <source>
        <dbReference type="Proteomes" id="UP001178507"/>
    </source>
</evidence>
<dbReference type="PANTHER" id="PTHR46726:SF1">
    <property type="entry name" value="TWO-PORE CALCIUM CHANNEL 3"/>
    <property type="match status" value="1"/>
</dbReference>
<feature type="transmembrane region" description="Helical" evidence="6">
    <location>
        <begin position="439"/>
        <end position="458"/>
    </location>
</feature>
<gene>
    <name evidence="8" type="ORF">EVOR1521_LOCUS30891</name>
</gene>
<evidence type="ECO:0000256" key="3">
    <source>
        <dbReference type="ARBA" id="ARBA00022989"/>
    </source>
</evidence>
<dbReference type="PANTHER" id="PTHR46726">
    <property type="entry name" value="TWO PORE CHANNEL 3"/>
    <property type="match status" value="1"/>
</dbReference>
<dbReference type="InterPro" id="IPR027359">
    <property type="entry name" value="Volt_channel_dom_sf"/>
</dbReference>
<feature type="transmembrane region" description="Helical" evidence="6">
    <location>
        <begin position="400"/>
        <end position="419"/>
    </location>
</feature>
<protein>
    <recommendedName>
        <fullName evidence="7">EF-hand domain-containing protein</fullName>
    </recommendedName>
</protein>
<feature type="region of interest" description="Disordered" evidence="5">
    <location>
        <begin position="617"/>
        <end position="641"/>
    </location>
</feature>
<proteinExistence type="predicted"/>
<organism evidence="8 9">
    <name type="scientific">Effrenium voratum</name>
    <dbReference type="NCBI Taxonomy" id="2562239"/>
    <lineage>
        <taxon>Eukaryota</taxon>
        <taxon>Sar</taxon>
        <taxon>Alveolata</taxon>
        <taxon>Dinophyceae</taxon>
        <taxon>Suessiales</taxon>
        <taxon>Symbiodiniaceae</taxon>
        <taxon>Effrenium</taxon>
    </lineage>
</organism>
<dbReference type="Gene3D" id="1.10.287.70">
    <property type="match status" value="1"/>
</dbReference>
<reference evidence="8" key="1">
    <citation type="submission" date="2023-08" db="EMBL/GenBank/DDBJ databases">
        <authorList>
            <person name="Chen Y."/>
            <person name="Shah S."/>
            <person name="Dougan E. K."/>
            <person name="Thang M."/>
            <person name="Chan C."/>
        </authorList>
    </citation>
    <scope>NUCLEOTIDE SEQUENCE</scope>
</reference>
<dbReference type="AlphaFoldDB" id="A0AA36JRP6"/>
<dbReference type="InterPro" id="IPR002048">
    <property type="entry name" value="EF_hand_dom"/>
</dbReference>
<keyword evidence="4 6" id="KW-0472">Membrane</keyword>